<dbReference type="RefSeq" id="WP_157326096.1">
    <property type="nucleotide sequence ID" value="NZ_WSEM01000037.1"/>
</dbReference>
<evidence type="ECO:0000313" key="7">
    <source>
        <dbReference type="Proteomes" id="UP000467637"/>
    </source>
</evidence>
<dbReference type="SUPFAM" id="SSF50199">
    <property type="entry name" value="Staphylococcal nuclease"/>
    <property type="match status" value="1"/>
</dbReference>
<dbReference type="PROSITE" id="PS51257">
    <property type="entry name" value="PROKAR_LIPOPROTEIN"/>
    <property type="match status" value="1"/>
</dbReference>
<dbReference type="Gene3D" id="2.40.50.90">
    <property type="match status" value="1"/>
</dbReference>
<dbReference type="CDD" id="cd00175">
    <property type="entry name" value="SNc"/>
    <property type="match status" value="1"/>
</dbReference>
<feature type="compositionally biased region" description="Low complexity" evidence="4">
    <location>
        <begin position="208"/>
        <end position="230"/>
    </location>
</feature>
<evidence type="ECO:0000256" key="3">
    <source>
        <dbReference type="ARBA" id="ARBA00022801"/>
    </source>
</evidence>
<keyword evidence="3" id="KW-0378">Hydrolase</keyword>
<evidence type="ECO:0000256" key="2">
    <source>
        <dbReference type="ARBA" id="ARBA00022759"/>
    </source>
</evidence>
<feature type="region of interest" description="Disordered" evidence="4">
    <location>
        <begin position="264"/>
        <end position="284"/>
    </location>
</feature>
<organism evidence="6 7">
    <name type="scientific">Paenibacillus anseongense</name>
    <dbReference type="NCBI Taxonomy" id="2682845"/>
    <lineage>
        <taxon>Bacteria</taxon>
        <taxon>Bacillati</taxon>
        <taxon>Bacillota</taxon>
        <taxon>Bacilli</taxon>
        <taxon>Bacillales</taxon>
        <taxon>Paenibacillaceae</taxon>
        <taxon>Paenibacillus</taxon>
    </lineage>
</organism>
<gene>
    <name evidence="6" type="ORF">GON05_34800</name>
</gene>
<name>A0ABW9UKT4_9BACL</name>
<reference evidence="6 7" key="1">
    <citation type="submission" date="2019-12" db="EMBL/GenBank/DDBJ databases">
        <authorList>
            <person name="Huq M.A."/>
        </authorList>
    </citation>
    <scope>NUCLEOTIDE SEQUENCE [LARGE SCALE GENOMIC DNA]</scope>
    <source>
        <strain evidence="6 7">MAH-34</strain>
    </source>
</reference>
<feature type="domain" description="TNase-like" evidence="5">
    <location>
        <begin position="53"/>
        <end position="189"/>
    </location>
</feature>
<keyword evidence="1" id="KW-0540">Nuclease</keyword>
<dbReference type="PROSITE" id="PS50830">
    <property type="entry name" value="TNASE_3"/>
    <property type="match status" value="1"/>
</dbReference>
<keyword evidence="2" id="KW-0255">Endonuclease</keyword>
<evidence type="ECO:0000259" key="5">
    <source>
        <dbReference type="PROSITE" id="PS50830"/>
    </source>
</evidence>
<dbReference type="InterPro" id="IPR008613">
    <property type="entry name" value="Excalibur_Ca-bd_domain"/>
</dbReference>
<sequence length="284" mass="30823">MLHEMFKKVLIGSIALTVFIVTGCSQQTAVPTVVVSPSPSASTTPASVPADSKMIPAKIVRVVDGDTMKVSFQESGKVKEETIRLLLVDTPESVAPDKPVQPFALEASKFAKDTLTDKDVRLELDVSERDKYGRLLCYLYIGDKMFNEMLLENGYARVAYIYPPNVKYVDKFREIQKAAQLKGVNIWSVENYAQEDGFHENAVKDKQSPSAAATPVPTASPTTAPTAGQPTPSPTVKPAPTTESNVIYNSCAEAKAAGVYNIKRGQPGYSSKLDRDNDGVACEK</sequence>
<dbReference type="Pfam" id="PF05901">
    <property type="entry name" value="Excalibur"/>
    <property type="match status" value="1"/>
</dbReference>
<feature type="region of interest" description="Disordered" evidence="4">
    <location>
        <begin position="203"/>
        <end position="242"/>
    </location>
</feature>
<feature type="compositionally biased region" description="Basic and acidic residues" evidence="4">
    <location>
        <begin position="272"/>
        <end position="284"/>
    </location>
</feature>
<dbReference type="PANTHER" id="PTHR12302:SF3">
    <property type="entry name" value="SERINE_THREONINE-PROTEIN KINASE 31"/>
    <property type="match status" value="1"/>
</dbReference>
<accession>A0ABW9UKT4</accession>
<proteinExistence type="predicted"/>
<evidence type="ECO:0000313" key="6">
    <source>
        <dbReference type="EMBL" id="MVQ39773.1"/>
    </source>
</evidence>
<dbReference type="SMART" id="SM00894">
    <property type="entry name" value="Excalibur"/>
    <property type="match status" value="1"/>
</dbReference>
<dbReference type="Proteomes" id="UP000467637">
    <property type="component" value="Unassembled WGS sequence"/>
</dbReference>
<dbReference type="Pfam" id="PF00565">
    <property type="entry name" value="SNase"/>
    <property type="match status" value="1"/>
</dbReference>
<dbReference type="InterPro" id="IPR035437">
    <property type="entry name" value="SNase_OB-fold_sf"/>
</dbReference>
<protein>
    <submittedName>
        <fullName evidence="6">Nuclease</fullName>
    </submittedName>
</protein>
<dbReference type="InterPro" id="IPR016071">
    <property type="entry name" value="Staphylococal_nuclease_OB-fold"/>
</dbReference>
<dbReference type="PANTHER" id="PTHR12302">
    <property type="entry name" value="EBNA2 BINDING PROTEIN P100"/>
    <property type="match status" value="1"/>
</dbReference>
<evidence type="ECO:0000256" key="1">
    <source>
        <dbReference type="ARBA" id="ARBA00022722"/>
    </source>
</evidence>
<dbReference type="SMART" id="SM00318">
    <property type="entry name" value="SNc"/>
    <property type="match status" value="1"/>
</dbReference>
<evidence type="ECO:0000256" key="4">
    <source>
        <dbReference type="SAM" id="MobiDB-lite"/>
    </source>
</evidence>
<comment type="caution">
    <text evidence="6">The sequence shown here is derived from an EMBL/GenBank/DDBJ whole genome shotgun (WGS) entry which is preliminary data.</text>
</comment>
<keyword evidence="7" id="KW-1185">Reference proteome</keyword>
<dbReference type="EMBL" id="WSEM01000037">
    <property type="protein sequence ID" value="MVQ39773.1"/>
    <property type="molecule type" value="Genomic_DNA"/>
</dbReference>